<gene>
    <name evidence="1" type="ORF">F4821DRAFT_1698</name>
</gene>
<sequence>MFEDITHLNCGELIVESPAAKAETPGSCATDAVVDDVELGRDIGSRVAWSDGVVAGAGAGAGTAPVPVSSSMTDRIGGNGGDAVRVGIGSPIGGRLPSTFIDATAGDAVVGELRCPEKTRDYRLWYGGIGDRY</sequence>
<keyword evidence="2" id="KW-1185">Reference proteome</keyword>
<dbReference type="Proteomes" id="UP001497680">
    <property type="component" value="Unassembled WGS sequence"/>
</dbReference>
<name>A0ACC0DLS3_9PEZI</name>
<protein>
    <submittedName>
        <fullName evidence="1">Uncharacterized protein</fullName>
    </submittedName>
</protein>
<accession>A0ACC0DLS3</accession>
<comment type="caution">
    <text evidence="1">The sequence shown here is derived from an EMBL/GenBank/DDBJ whole genome shotgun (WGS) entry which is preliminary data.</text>
</comment>
<organism evidence="1 2">
    <name type="scientific">Hypoxylon rubiginosum</name>
    <dbReference type="NCBI Taxonomy" id="110542"/>
    <lineage>
        <taxon>Eukaryota</taxon>
        <taxon>Fungi</taxon>
        <taxon>Dikarya</taxon>
        <taxon>Ascomycota</taxon>
        <taxon>Pezizomycotina</taxon>
        <taxon>Sordariomycetes</taxon>
        <taxon>Xylariomycetidae</taxon>
        <taxon>Xylariales</taxon>
        <taxon>Hypoxylaceae</taxon>
        <taxon>Hypoxylon</taxon>
    </lineage>
</organism>
<evidence type="ECO:0000313" key="2">
    <source>
        <dbReference type="Proteomes" id="UP001497680"/>
    </source>
</evidence>
<dbReference type="EMBL" id="MU394280">
    <property type="protein sequence ID" value="KAI6093548.1"/>
    <property type="molecule type" value="Genomic_DNA"/>
</dbReference>
<reference evidence="1 2" key="1">
    <citation type="journal article" date="2022" name="New Phytol.">
        <title>Ecological generalism drives hyperdiversity of secondary metabolite gene clusters in xylarialean endophytes.</title>
        <authorList>
            <person name="Franco M.E.E."/>
            <person name="Wisecaver J.H."/>
            <person name="Arnold A.E."/>
            <person name="Ju Y.M."/>
            <person name="Slot J.C."/>
            <person name="Ahrendt S."/>
            <person name="Moore L.P."/>
            <person name="Eastman K.E."/>
            <person name="Scott K."/>
            <person name="Konkel Z."/>
            <person name="Mondo S.J."/>
            <person name="Kuo A."/>
            <person name="Hayes R.D."/>
            <person name="Haridas S."/>
            <person name="Andreopoulos B."/>
            <person name="Riley R."/>
            <person name="LaButti K."/>
            <person name="Pangilinan J."/>
            <person name="Lipzen A."/>
            <person name="Amirebrahimi M."/>
            <person name="Yan J."/>
            <person name="Adam C."/>
            <person name="Keymanesh K."/>
            <person name="Ng V."/>
            <person name="Louie K."/>
            <person name="Northen T."/>
            <person name="Drula E."/>
            <person name="Henrissat B."/>
            <person name="Hsieh H.M."/>
            <person name="Youens-Clark K."/>
            <person name="Lutzoni F."/>
            <person name="Miadlikowska J."/>
            <person name="Eastwood D.C."/>
            <person name="Hamelin R.C."/>
            <person name="Grigoriev I.V."/>
            <person name="U'Ren J.M."/>
        </authorList>
    </citation>
    <scope>NUCLEOTIDE SEQUENCE [LARGE SCALE GENOMIC DNA]</scope>
    <source>
        <strain evidence="1 2">ER1909</strain>
    </source>
</reference>
<proteinExistence type="predicted"/>
<evidence type="ECO:0000313" key="1">
    <source>
        <dbReference type="EMBL" id="KAI6093548.1"/>
    </source>
</evidence>